<feature type="region of interest" description="Disordered" evidence="1">
    <location>
        <begin position="23"/>
        <end position="157"/>
    </location>
</feature>
<dbReference type="PANTHER" id="PTHR28096:SF1">
    <property type="entry name" value="PROTEIN FAF1"/>
    <property type="match status" value="1"/>
</dbReference>
<reference evidence="2 3" key="1">
    <citation type="journal article" date="2019" name="Nat. Ecol. Evol.">
        <title>Megaphylogeny resolves global patterns of mushroom evolution.</title>
        <authorList>
            <person name="Varga T."/>
            <person name="Krizsan K."/>
            <person name="Foldi C."/>
            <person name="Dima B."/>
            <person name="Sanchez-Garcia M."/>
            <person name="Sanchez-Ramirez S."/>
            <person name="Szollosi G.J."/>
            <person name="Szarkandi J.G."/>
            <person name="Papp V."/>
            <person name="Albert L."/>
            <person name="Andreopoulos W."/>
            <person name="Angelini C."/>
            <person name="Antonin V."/>
            <person name="Barry K.W."/>
            <person name="Bougher N.L."/>
            <person name="Buchanan P."/>
            <person name="Buyck B."/>
            <person name="Bense V."/>
            <person name="Catcheside P."/>
            <person name="Chovatia M."/>
            <person name="Cooper J."/>
            <person name="Damon W."/>
            <person name="Desjardin D."/>
            <person name="Finy P."/>
            <person name="Geml J."/>
            <person name="Haridas S."/>
            <person name="Hughes K."/>
            <person name="Justo A."/>
            <person name="Karasinski D."/>
            <person name="Kautmanova I."/>
            <person name="Kiss B."/>
            <person name="Kocsube S."/>
            <person name="Kotiranta H."/>
            <person name="LaButti K.M."/>
            <person name="Lechner B.E."/>
            <person name="Liimatainen K."/>
            <person name="Lipzen A."/>
            <person name="Lukacs Z."/>
            <person name="Mihaltcheva S."/>
            <person name="Morgado L.N."/>
            <person name="Niskanen T."/>
            <person name="Noordeloos M.E."/>
            <person name="Ohm R.A."/>
            <person name="Ortiz-Santana B."/>
            <person name="Ovrebo C."/>
            <person name="Racz N."/>
            <person name="Riley R."/>
            <person name="Savchenko A."/>
            <person name="Shiryaev A."/>
            <person name="Soop K."/>
            <person name="Spirin V."/>
            <person name="Szebenyi C."/>
            <person name="Tomsovsky M."/>
            <person name="Tulloss R.E."/>
            <person name="Uehling J."/>
            <person name="Grigoriev I.V."/>
            <person name="Vagvolgyi C."/>
            <person name="Papp T."/>
            <person name="Martin F.M."/>
            <person name="Miettinen O."/>
            <person name="Hibbett D.S."/>
            <person name="Nagy L.G."/>
        </authorList>
    </citation>
    <scope>NUCLEOTIDE SEQUENCE [LARGE SCALE GENOMIC DNA]</scope>
    <source>
        <strain evidence="2 3">FP101781</strain>
    </source>
</reference>
<dbReference type="Proteomes" id="UP000298030">
    <property type="component" value="Unassembled WGS sequence"/>
</dbReference>
<evidence type="ECO:0000313" key="3">
    <source>
        <dbReference type="Proteomes" id="UP000298030"/>
    </source>
</evidence>
<dbReference type="PANTHER" id="PTHR28096">
    <property type="entry name" value="PROTEIN FAF1"/>
    <property type="match status" value="1"/>
</dbReference>
<name>A0A4Y7T952_COPMI</name>
<feature type="compositionally biased region" description="Basic and acidic residues" evidence="1">
    <location>
        <begin position="208"/>
        <end position="239"/>
    </location>
</feature>
<organism evidence="2 3">
    <name type="scientific">Coprinellus micaceus</name>
    <name type="common">Glistening ink-cap mushroom</name>
    <name type="synonym">Coprinus micaceus</name>
    <dbReference type="NCBI Taxonomy" id="71717"/>
    <lineage>
        <taxon>Eukaryota</taxon>
        <taxon>Fungi</taxon>
        <taxon>Dikarya</taxon>
        <taxon>Basidiomycota</taxon>
        <taxon>Agaricomycotina</taxon>
        <taxon>Agaricomycetes</taxon>
        <taxon>Agaricomycetidae</taxon>
        <taxon>Agaricales</taxon>
        <taxon>Agaricineae</taxon>
        <taxon>Psathyrellaceae</taxon>
        <taxon>Coprinellus</taxon>
    </lineage>
</organism>
<dbReference type="OrthoDB" id="5556956at2759"/>
<dbReference type="STRING" id="71717.A0A4Y7T952"/>
<keyword evidence="3" id="KW-1185">Reference proteome</keyword>
<comment type="caution">
    <text evidence="2">The sequence shown here is derived from an EMBL/GenBank/DDBJ whole genome shotgun (WGS) entry which is preliminary data.</text>
</comment>
<evidence type="ECO:0000313" key="2">
    <source>
        <dbReference type="EMBL" id="TEB30132.1"/>
    </source>
</evidence>
<evidence type="ECO:0000256" key="1">
    <source>
        <dbReference type="SAM" id="MobiDB-lite"/>
    </source>
</evidence>
<evidence type="ECO:0008006" key="4">
    <source>
        <dbReference type="Google" id="ProtNLM"/>
    </source>
</evidence>
<feature type="compositionally biased region" description="Acidic residues" evidence="1">
    <location>
        <begin position="65"/>
        <end position="83"/>
    </location>
</feature>
<feature type="region of interest" description="Disordered" evidence="1">
    <location>
        <begin position="208"/>
        <end position="308"/>
    </location>
</feature>
<dbReference type="GO" id="GO:0005730">
    <property type="term" value="C:nucleolus"/>
    <property type="evidence" value="ECO:0007669"/>
    <property type="project" value="TreeGrafter"/>
</dbReference>
<protein>
    <recommendedName>
        <fullName evidence="4">Protein FAF1</fullName>
    </recommendedName>
</protein>
<dbReference type="EMBL" id="QPFP01000024">
    <property type="protein sequence ID" value="TEB30132.1"/>
    <property type="molecule type" value="Genomic_DNA"/>
</dbReference>
<dbReference type="GO" id="GO:0000462">
    <property type="term" value="P:maturation of SSU-rRNA from tricistronic rRNA transcript (SSU-rRNA, 5.8S rRNA, LSU-rRNA)"/>
    <property type="evidence" value="ECO:0007669"/>
    <property type="project" value="TreeGrafter"/>
</dbReference>
<sequence>MSDDREELLKILEAQGQQFLQNFSIPHPLSKGKGKASAPSAEVVDTDNSDQEWGGVDHSSASEDSSSEGEDDGSDFEQEDDDFVAISSGTSTAAPVVVFAPGTQSKDKPQVDRAAMRAFMSSKISKSRSDPESLASNKRKAGDSDEEAERTNIQNDATLHKLVHTKLLSGSLNADLNMTGAERRKALEGRVMELAGSAKLGKGEHIVRTDEHRRASKRVREGLTDKKRERQQKDLEEAKNLGNYHPALKKLFEASSGGSSRKREAGMKMGVGKFKNGQLNLTREDIQKVIGSPSPGGKSRRGGRGGRR</sequence>
<feature type="compositionally biased region" description="Basic residues" evidence="1">
    <location>
        <begin position="298"/>
        <end position="308"/>
    </location>
</feature>
<dbReference type="AlphaFoldDB" id="A0A4Y7T952"/>
<proteinExistence type="predicted"/>
<gene>
    <name evidence="2" type="ORF">FA13DRAFT_1814790</name>
</gene>
<accession>A0A4Y7T952</accession>
<dbReference type="InterPro" id="IPR053030">
    <property type="entry name" value="Ribosomal_biogenesis_FAF1-like"/>
</dbReference>
<feature type="compositionally biased region" description="Basic and acidic residues" evidence="1">
    <location>
        <begin position="105"/>
        <end position="115"/>
    </location>
</feature>